<dbReference type="Proteomes" id="UP000002051">
    <property type="component" value="Chromosome 5"/>
</dbReference>
<dbReference type="EMBL" id="CM001221">
    <property type="protein sequence ID" value="AET01000.1"/>
    <property type="molecule type" value="Genomic_DNA"/>
</dbReference>
<evidence type="ECO:0000256" key="4">
    <source>
        <dbReference type="ARBA" id="ARBA00023015"/>
    </source>
</evidence>
<reference evidence="9" key="3">
    <citation type="submission" date="2015-04" db="UniProtKB">
        <authorList>
            <consortium name="EnsemblPlants"/>
        </authorList>
    </citation>
    <scope>IDENTIFICATION</scope>
    <source>
        <strain evidence="9">cv. Jemalong A17</strain>
    </source>
</reference>
<evidence type="ECO:0000313" key="8">
    <source>
        <dbReference type="EMBL" id="RHN58168.1"/>
    </source>
</evidence>
<dbReference type="OMA" id="DQANTRE"/>
<organism evidence="7 10">
    <name type="scientific">Medicago truncatula</name>
    <name type="common">Barrel medic</name>
    <name type="synonym">Medicago tribuloides</name>
    <dbReference type="NCBI Taxonomy" id="3880"/>
    <lineage>
        <taxon>Eukaryota</taxon>
        <taxon>Viridiplantae</taxon>
        <taxon>Streptophyta</taxon>
        <taxon>Embryophyta</taxon>
        <taxon>Tracheophyta</taxon>
        <taxon>Spermatophyta</taxon>
        <taxon>Magnoliopsida</taxon>
        <taxon>eudicotyledons</taxon>
        <taxon>Gunneridae</taxon>
        <taxon>Pentapetalae</taxon>
        <taxon>rosids</taxon>
        <taxon>fabids</taxon>
        <taxon>Fabales</taxon>
        <taxon>Fabaceae</taxon>
        <taxon>Papilionoideae</taxon>
        <taxon>50 kb inversion clade</taxon>
        <taxon>NPAAA clade</taxon>
        <taxon>Hologalegina</taxon>
        <taxon>IRL clade</taxon>
        <taxon>Trifolieae</taxon>
        <taxon>Medicago</taxon>
    </lineage>
</organism>
<evidence type="ECO:0000256" key="5">
    <source>
        <dbReference type="ARBA" id="ARBA00023163"/>
    </source>
</evidence>
<dbReference type="GO" id="GO:0008270">
    <property type="term" value="F:zinc ion binding"/>
    <property type="evidence" value="ECO:0007669"/>
    <property type="project" value="UniProtKB-KW"/>
</dbReference>
<dbReference type="InterPro" id="IPR011011">
    <property type="entry name" value="Znf_FYVE_PHD"/>
</dbReference>
<dbReference type="STRING" id="3880.G7K0L5"/>
<dbReference type="SUPFAM" id="SSF57903">
    <property type="entry name" value="FYVE/PHD zinc finger"/>
    <property type="match status" value="1"/>
</dbReference>
<keyword evidence="1" id="KW-0479">Metal-binding</keyword>
<dbReference type="InterPro" id="IPR019786">
    <property type="entry name" value="Zinc_finger_PHD-type_CS"/>
</dbReference>
<dbReference type="eggNOG" id="ENOG502RXM7">
    <property type="taxonomic scope" value="Eukaryota"/>
</dbReference>
<name>G7K0L5_MEDTR</name>
<reference evidence="7 10" key="2">
    <citation type="journal article" date="2014" name="BMC Genomics">
        <title>An improved genome release (version Mt4.0) for the model legume Medicago truncatula.</title>
        <authorList>
            <person name="Tang H."/>
            <person name="Krishnakumar V."/>
            <person name="Bidwell S."/>
            <person name="Rosen B."/>
            <person name="Chan A."/>
            <person name="Zhou S."/>
            <person name="Gentzbittel L."/>
            <person name="Childs K.L."/>
            <person name="Yandell M."/>
            <person name="Gundlach H."/>
            <person name="Mayer K.F."/>
            <person name="Schwartz D.C."/>
            <person name="Town C.D."/>
        </authorList>
    </citation>
    <scope>GENOME REANNOTATION</scope>
    <source>
        <strain evidence="9 10">cv. Jemalong A17</strain>
    </source>
</reference>
<keyword evidence="4" id="KW-0805">Transcription regulation</keyword>
<reference evidence="7 10" key="1">
    <citation type="journal article" date="2011" name="Nature">
        <title>The Medicago genome provides insight into the evolution of rhizobial symbioses.</title>
        <authorList>
            <person name="Young N.D."/>
            <person name="Debelle F."/>
            <person name="Oldroyd G.E."/>
            <person name="Geurts R."/>
            <person name="Cannon S.B."/>
            <person name="Udvardi M.K."/>
            <person name="Benedito V.A."/>
            <person name="Mayer K.F."/>
            <person name="Gouzy J."/>
            <person name="Schoof H."/>
            <person name="Van de Peer Y."/>
            <person name="Proost S."/>
            <person name="Cook D.R."/>
            <person name="Meyers B.C."/>
            <person name="Spannagl M."/>
            <person name="Cheung F."/>
            <person name="De Mita S."/>
            <person name="Krishnakumar V."/>
            <person name="Gundlach H."/>
            <person name="Zhou S."/>
            <person name="Mudge J."/>
            <person name="Bharti A.K."/>
            <person name="Murray J.D."/>
            <person name="Naoumkina M.A."/>
            <person name="Rosen B."/>
            <person name="Silverstein K.A."/>
            <person name="Tang H."/>
            <person name="Rombauts S."/>
            <person name="Zhao P.X."/>
            <person name="Zhou P."/>
            <person name="Barbe V."/>
            <person name="Bardou P."/>
            <person name="Bechner M."/>
            <person name="Bellec A."/>
            <person name="Berger A."/>
            <person name="Berges H."/>
            <person name="Bidwell S."/>
            <person name="Bisseling T."/>
            <person name="Choisne N."/>
            <person name="Couloux A."/>
            <person name="Denny R."/>
            <person name="Deshpande S."/>
            <person name="Dai X."/>
            <person name="Doyle J.J."/>
            <person name="Dudez A.M."/>
            <person name="Farmer A.D."/>
            <person name="Fouteau S."/>
            <person name="Franken C."/>
            <person name="Gibelin C."/>
            <person name="Gish J."/>
            <person name="Goldstein S."/>
            <person name="Gonzalez A.J."/>
            <person name="Green P.J."/>
            <person name="Hallab A."/>
            <person name="Hartog M."/>
            <person name="Hua A."/>
            <person name="Humphray S.J."/>
            <person name="Jeong D.H."/>
            <person name="Jing Y."/>
            <person name="Jocker A."/>
            <person name="Kenton S.M."/>
            <person name="Kim D.J."/>
            <person name="Klee K."/>
            <person name="Lai H."/>
            <person name="Lang C."/>
            <person name="Lin S."/>
            <person name="Macmil S.L."/>
            <person name="Magdelenat G."/>
            <person name="Matthews L."/>
            <person name="McCorrison J."/>
            <person name="Monaghan E.L."/>
            <person name="Mun J.H."/>
            <person name="Najar F.Z."/>
            <person name="Nicholson C."/>
            <person name="Noirot C."/>
            <person name="O'Bleness M."/>
            <person name="Paule C.R."/>
            <person name="Poulain J."/>
            <person name="Prion F."/>
            <person name="Qin B."/>
            <person name="Qu C."/>
            <person name="Retzel E.F."/>
            <person name="Riddle C."/>
            <person name="Sallet E."/>
            <person name="Samain S."/>
            <person name="Samson N."/>
            <person name="Sanders I."/>
            <person name="Saurat O."/>
            <person name="Scarpelli C."/>
            <person name="Schiex T."/>
            <person name="Segurens B."/>
            <person name="Severin A.J."/>
            <person name="Sherrier D.J."/>
            <person name="Shi R."/>
            <person name="Sims S."/>
            <person name="Singer S.R."/>
            <person name="Sinharoy S."/>
            <person name="Sterck L."/>
            <person name="Viollet A."/>
            <person name="Wang B.B."/>
            <person name="Wang K."/>
            <person name="Wang M."/>
            <person name="Wang X."/>
            <person name="Warfsmann J."/>
            <person name="Weissenbach J."/>
            <person name="White D.D."/>
            <person name="White J.D."/>
            <person name="Wiley G.B."/>
            <person name="Wincker P."/>
            <person name="Xing Y."/>
            <person name="Yang L."/>
            <person name="Yao Z."/>
            <person name="Ying F."/>
            <person name="Zhai J."/>
            <person name="Zhou L."/>
            <person name="Zuber A."/>
            <person name="Denarie J."/>
            <person name="Dixon R.A."/>
            <person name="May G.D."/>
            <person name="Schwartz D.C."/>
            <person name="Rogers J."/>
            <person name="Quetier F."/>
            <person name="Town C.D."/>
            <person name="Roe B.A."/>
        </authorList>
    </citation>
    <scope>NUCLEOTIDE SEQUENCE [LARGE SCALE GENOMIC DNA]</scope>
    <source>
        <strain evidence="7">A17</strain>
        <strain evidence="9 10">cv. Jemalong A17</strain>
    </source>
</reference>
<dbReference type="PROSITE" id="PS01359">
    <property type="entry name" value="ZF_PHD_1"/>
    <property type="match status" value="1"/>
</dbReference>
<keyword evidence="10" id="KW-1185">Reference proteome</keyword>
<dbReference type="EnsemblPlants" id="AET01000">
    <property type="protein sequence ID" value="AET01000"/>
    <property type="gene ID" value="MTR_5g098320"/>
</dbReference>
<dbReference type="InterPro" id="IPR013083">
    <property type="entry name" value="Znf_RING/FYVE/PHD"/>
</dbReference>
<dbReference type="Pfam" id="PF23121">
    <property type="entry name" value="SPOC_AIPP2"/>
    <property type="match status" value="1"/>
</dbReference>
<dbReference type="AlphaFoldDB" id="G7K0L5"/>
<gene>
    <name evidence="9" type="primary">11419651</name>
    <name evidence="7" type="ordered locus">MTR_5g098320</name>
    <name evidence="8" type="ORF">MtrunA17_Chr5g0448201</name>
</gene>
<evidence type="ECO:0000256" key="3">
    <source>
        <dbReference type="ARBA" id="ARBA00022833"/>
    </source>
</evidence>
<dbReference type="GO" id="GO:0034244">
    <property type="term" value="P:negative regulation of transcription elongation by RNA polymerase II"/>
    <property type="evidence" value="ECO:0007669"/>
    <property type="project" value="InterPro"/>
</dbReference>
<dbReference type="Proteomes" id="UP000265566">
    <property type="component" value="Chromosome 5"/>
</dbReference>
<dbReference type="EMBL" id="PSQE01000005">
    <property type="protein sequence ID" value="RHN58168.1"/>
    <property type="molecule type" value="Genomic_DNA"/>
</dbReference>
<dbReference type="InterPro" id="IPR056280">
    <property type="entry name" value="AIPP2-like_SPOC"/>
</dbReference>
<dbReference type="InterPro" id="IPR049914">
    <property type="entry name" value="PHD1-3/5-6"/>
</dbReference>
<evidence type="ECO:0000256" key="1">
    <source>
        <dbReference type="ARBA" id="ARBA00022723"/>
    </source>
</evidence>
<evidence type="ECO:0000313" key="10">
    <source>
        <dbReference type="Proteomes" id="UP000002051"/>
    </source>
</evidence>
<accession>G7K0L5</accession>
<evidence type="ECO:0000313" key="7">
    <source>
        <dbReference type="EMBL" id="AET01000.1"/>
    </source>
</evidence>
<keyword evidence="5" id="KW-0804">Transcription</keyword>
<dbReference type="Gene3D" id="3.30.40.10">
    <property type="entry name" value="Zinc/RING finger domain, C3HC4 (zinc finger)"/>
    <property type="match status" value="1"/>
</dbReference>
<dbReference type="GO" id="GO:0140566">
    <property type="term" value="F:histone reader activity"/>
    <property type="evidence" value="ECO:0007669"/>
    <property type="project" value="InterPro"/>
</dbReference>
<dbReference type="PaxDb" id="3880-AET01000"/>
<keyword evidence="3" id="KW-0862">Zinc</keyword>
<keyword evidence="2" id="KW-0863">Zinc-finger</keyword>
<dbReference type="Gramene" id="rna33784">
    <property type="protein sequence ID" value="RHN58168.1"/>
    <property type="gene ID" value="gene33784"/>
</dbReference>
<proteinExistence type="predicted"/>
<dbReference type="HOGENOM" id="CLU_1055250_0_0_1"/>
<evidence type="ECO:0000313" key="9">
    <source>
        <dbReference type="EnsemblPlants" id="AET01000"/>
    </source>
</evidence>
<dbReference type="PANTHER" id="PTHR33304:SF18">
    <property type="entry name" value="CHROMATIN REGULATOR PHD FAMILY-RELATED"/>
    <property type="match status" value="1"/>
</dbReference>
<evidence type="ECO:0000256" key="2">
    <source>
        <dbReference type="ARBA" id="ARBA00022771"/>
    </source>
</evidence>
<sequence>MEKVVCLTCGDIGFPEVRVFCNNCKDCALHRYCLDGPVIFTEEVIWLCEDCDEETGPCPMTDSETDDSITSEDDFKARPILDANWSGNLRFGDNTINGLMAHLSDLVCPKVWKETELLPDVLSADLLPRSEVWPDSFKKDGPTNKNIALYLFPEYEGPSMDALDNLIVEVIHAEAALRVVTENAQLLIFPSTLLPIQHQKFDSKNYLWGVFRKKQTSNETNYVVTQC</sequence>
<dbReference type="OrthoDB" id="1932206at2759"/>
<reference evidence="8" key="4">
    <citation type="journal article" date="2018" name="Nat. Plants">
        <title>Whole-genome landscape of Medicago truncatula symbiotic genes.</title>
        <authorList>
            <person name="Pecrix Y."/>
            <person name="Gamas P."/>
            <person name="Carrere S."/>
        </authorList>
    </citation>
    <scope>NUCLEOTIDE SEQUENCE</scope>
    <source>
        <tissue evidence="8">Leaves</tissue>
    </source>
</reference>
<feature type="domain" description="AIPP2-like SPOC-like" evidence="6">
    <location>
        <begin position="85"/>
        <end position="211"/>
    </location>
</feature>
<evidence type="ECO:0000259" key="6">
    <source>
        <dbReference type="Pfam" id="PF23121"/>
    </source>
</evidence>
<dbReference type="PANTHER" id="PTHR33304">
    <property type="match status" value="1"/>
</dbReference>
<dbReference type="KEGG" id="mtr:11419651"/>
<protein>
    <submittedName>
        <fullName evidence="8">Putative chromatin regulator PHD family</fullName>
    </submittedName>
    <submittedName>
        <fullName evidence="7">RING/FYVE/PHD zinc finger protein, putative</fullName>
    </submittedName>
</protein>